<dbReference type="GO" id="GO:0006355">
    <property type="term" value="P:regulation of DNA-templated transcription"/>
    <property type="evidence" value="ECO:0007669"/>
    <property type="project" value="InterPro"/>
</dbReference>
<dbReference type="PROSITE" id="PS51755">
    <property type="entry name" value="OMPR_PHOB"/>
    <property type="match status" value="1"/>
</dbReference>
<evidence type="ECO:0000256" key="2">
    <source>
        <dbReference type="ARBA" id="ARBA00023015"/>
    </source>
</evidence>
<feature type="domain" description="OmpR/PhoB-type" evidence="6">
    <location>
        <begin position="1"/>
        <end position="95"/>
    </location>
</feature>
<dbReference type="SUPFAM" id="SSF52540">
    <property type="entry name" value="P-loop containing nucleoside triphosphate hydrolases"/>
    <property type="match status" value="1"/>
</dbReference>
<dbReference type="SUPFAM" id="SSF46894">
    <property type="entry name" value="C-terminal effector domain of the bipartite response regulators"/>
    <property type="match status" value="1"/>
</dbReference>
<dbReference type="InterPro" id="IPR001867">
    <property type="entry name" value="OmpR/PhoB-type_DNA-bd"/>
</dbReference>
<dbReference type="PANTHER" id="PTHR35807:SF1">
    <property type="entry name" value="TRANSCRIPTIONAL REGULATOR REDD"/>
    <property type="match status" value="1"/>
</dbReference>
<dbReference type="Pfam" id="PF03704">
    <property type="entry name" value="BTAD"/>
    <property type="match status" value="1"/>
</dbReference>
<keyword evidence="2" id="KW-0805">Transcription regulation</keyword>
<dbReference type="Gene3D" id="3.40.50.300">
    <property type="entry name" value="P-loop containing nucleotide triphosphate hydrolases"/>
    <property type="match status" value="1"/>
</dbReference>
<sequence>MPGSRVRFRILGGVELWLDDAPAVLPRPRHRAVLGCLLLNANRVVTVSALTEALWGGAAPATARNQLQADISAIRRAGRGALELTTRAAGYLLHADEDQADHLRFAALTARARGAAVSERVPLLREALALWHGPALADAAGAYVAAARLQLGEERLSACEDLYEAELELGRHREIVPDLTRAARDEPTRERLWVTLMLALHRCGRRADALAAGRELRRFLADEHGLEPGPAFQETERLILRADEDDAGPAAAPVVPALLPPDIVDFTGRDAEIARLDAALAPAGRPLPVVTITGMGGVGKTTLAVHAAHRAAGDYPGGQLYATLRGTEARPVEPGDVLARFLRALGVDERAIPIDLTERADAYRSRLAGRRVLVLLDDAADEAQIRPLLPGDGSCVALVTSRAGLDGLAGARRVQLGVFSDDEAASLLGRVAAPQRVAREPAESATILRLCGRLPLAVRIAGARLRSRPAWPMSRLATALQNEQRRLDHLVAGDLAVRTSIASSYRAIGAAGQLLARRLSLFTVPDFPSWLASAVAGVPAAEAEDLLERLVDAHLLLDAGTDATGAGRYRFHDLVRLYLRERAQAEEPSDGTDVLRAGFGAYLGLARRMATLIPGPCYAAIHGTFPAVTVPVPDEVDPIEWFAAERLALLAVVRHACDAGEIEAAFDLAGCMEKHFDIRGIYIDWRATSDYVLAACRAAGHRLGEAVMLRGLTELAAWHEVDHPGGAMDRMLADAEQTAELFESVGHGPGLSDAAVMKAWALAAKGTYGEAAEAAELAIRLAEEHDHLGGQARAHVAAAVVHGESLDLAVAEDHLTVALRVAREVGNQRYVATVLQFIGVLNTRAGRTGAAIAALDESLRVLRTYQDRYAEVLTLLTLARAHLPGPPARGYATEALTIAREYNLPHHTADALGVLGAVELADGNHRRAVDHLSASVRLWRQRGWGTFLADALRTLGDAQAPISPAAALHAWREARDIYLSVGHAPRVAELNALISKQVAAASPSS</sequence>
<feature type="DNA-binding region" description="OmpR/PhoB-type" evidence="5">
    <location>
        <begin position="1"/>
        <end position="95"/>
    </location>
</feature>
<evidence type="ECO:0000313" key="7">
    <source>
        <dbReference type="EMBL" id="MDQ0365324.1"/>
    </source>
</evidence>
<dbReference type="PRINTS" id="PR00364">
    <property type="entry name" value="DISEASERSIST"/>
</dbReference>
<dbReference type="Pfam" id="PF00931">
    <property type="entry name" value="NB-ARC"/>
    <property type="match status" value="1"/>
</dbReference>
<dbReference type="RefSeq" id="WP_307237791.1">
    <property type="nucleotide sequence ID" value="NZ_JAUSUZ010000001.1"/>
</dbReference>
<dbReference type="EMBL" id="JAUSUZ010000001">
    <property type="protein sequence ID" value="MDQ0365324.1"/>
    <property type="molecule type" value="Genomic_DNA"/>
</dbReference>
<dbReference type="GO" id="GO:0000160">
    <property type="term" value="P:phosphorelay signal transduction system"/>
    <property type="evidence" value="ECO:0007669"/>
    <property type="project" value="InterPro"/>
</dbReference>
<dbReference type="InterPro" id="IPR016032">
    <property type="entry name" value="Sig_transdc_resp-reg_C-effctor"/>
</dbReference>
<evidence type="ECO:0000256" key="3">
    <source>
        <dbReference type="ARBA" id="ARBA00023125"/>
    </source>
</evidence>
<name>A0AAE3VY57_9ACTN</name>
<dbReference type="Gene3D" id="1.25.40.10">
    <property type="entry name" value="Tetratricopeptide repeat domain"/>
    <property type="match status" value="3"/>
</dbReference>
<comment type="similarity">
    <text evidence="1">Belongs to the AfsR/DnrI/RedD regulatory family.</text>
</comment>
<gene>
    <name evidence="7" type="ORF">J2S42_001993</name>
</gene>
<dbReference type="SUPFAM" id="SSF48452">
    <property type="entry name" value="TPR-like"/>
    <property type="match status" value="3"/>
</dbReference>
<keyword evidence="8" id="KW-1185">Reference proteome</keyword>
<dbReference type="InterPro" id="IPR005158">
    <property type="entry name" value="BTAD"/>
</dbReference>
<dbReference type="GO" id="GO:0043531">
    <property type="term" value="F:ADP binding"/>
    <property type="evidence" value="ECO:0007669"/>
    <property type="project" value="InterPro"/>
</dbReference>
<dbReference type="SMART" id="SM00862">
    <property type="entry name" value="Trans_reg_C"/>
    <property type="match status" value="1"/>
</dbReference>
<dbReference type="Gene3D" id="1.10.10.10">
    <property type="entry name" value="Winged helix-like DNA-binding domain superfamily/Winged helix DNA-binding domain"/>
    <property type="match status" value="1"/>
</dbReference>
<dbReference type="InterPro" id="IPR051677">
    <property type="entry name" value="AfsR-DnrI-RedD_regulator"/>
</dbReference>
<dbReference type="GO" id="GO:0003677">
    <property type="term" value="F:DNA binding"/>
    <property type="evidence" value="ECO:0007669"/>
    <property type="project" value="UniProtKB-UniRule"/>
</dbReference>
<comment type="caution">
    <text evidence="7">The sequence shown here is derived from an EMBL/GenBank/DDBJ whole genome shotgun (WGS) entry which is preliminary data.</text>
</comment>
<dbReference type="InterPro" id="IPR036388">
    <property type="entry name" value="WH-like_DNA-bd_sf"/>
</dbReference>
<evidence type="ECO:0000256" key="5">
    <source>
        <dbReference type="PROSITE-ProRule" id="PRU01091"/>
    </source>
</evidence>
<proteinExistence type="inferred from homology"/>
<protein>
    <submittedName>
        <fullName evidence="7">DNA-binding SARP family transcriptional activator</fullName>
    </submittedName>
</protein>
<dbReference type="PANTHER" id="PTHR35807">
    <property type="entry name" value="TRANSCRIPTIONAL REGULATOR REDD-RELATED"/>
    <property type="match status" value="1"/>
</dbReference>
<dbReference type="AlphaFoldDB" id="A0AAE3VY57"/>
<evidence type="ECO:0000313" key="8">
    <source>
        <dbReference type="Proteomes" id="UP001240236"/>
    </source>
</evidence>
<evidence type="ECO:0000259" key="6">
    <source>
        <dbReference type="PROSITE" id="PS51755"/>
    </source>
</evidence>
<evidence type="ECO:0000256" key="4">
    <source>
        <dbReference type="ARBA" id="ARBA00023163"/>
    </source>
</evidence>
<dbReference type="SMART" id="SM01043">
    <property type="entry name" value="BTAD"/>
    <property type="match status" value="1"/>
</dbReference>
<dbReference type="Proteomes" id="UP001240236">
    <property type="component" value="Unassembled WGS sequence"/>
</dbReference>
<evidence type="ECO:0000256" key="1">
    <source>
        <dbReference type="ARBA" id="ARBA00005820"/>
    </source>
</evidence>
<dbReference type="CDD" id="cd15831">
    <property type="entry name" value="BTAD"/>
    <property type="match status" value="1"/>
</dbReference>
<dbReference type="InterPro" id="IPR011990">
    <property type="entry name" value="TPR-like_helical_dom_sf"/>
</dbReference>
<accession>A0AAE3VY57</accession>
<keyword evidence="3 5" id="KW-0238">DNA-binding</keyword>
<organism evidence="7 8">
    <name type="scientific">Catenuloplanes indicus</name>
    <dbReference type="NCBI Taxonomy" id="137267"/>
    <lineage>
        <taxon>Bacteria</taxon>
        <taxon>Bacillati</taxon>
        <taxon>Actinomycetota</taxon>
        <taxon>Actinomycetes</taxon>
        <taxon>Micromonosporales</taxon>
        <taxon>Micromonosporaceae</taxon>
        <taxon>Catenuloplanes</taxon>
    </lineage>
</organism>
<reference evidence="7 8" key="1">
    <citation type="submission" date="2023-07" db="EMBL/GenBank/DDBJ databases">
        <title>Sequencing the genomes of 1000 actinobacteria strains.</title>
        <authorList>
            <person name="Klenk H.-P."/>
        </authorList>
    </citation>
    <scope>NUCLEOTIDE SEQUENCE [LARGE SCALE GENOMIC DNA]</scope>
    <source>
        <strain evidence="7 8">DSM 44709</strain>
    </source>
</reference>
<dbReference type="InterPro" id="IPR002182">
    <property type="entry name" value="NB-ARC"/>
</dbReference>
<dbReference type="InterPro" id="IPR027417">
    <property type="entry name" value="P-loop_NTPase"/>
</dbReference>
<keyword evidence="4" id="KW-0804">Transcription</keyword>